<protein>
    <submittedName>
        <fullName evidence="2">Uncharacterized protein</fullName>
    </submittedName>
</protein>
<dbReference type="Proteomes" id="UP000242501">
    <property type="component" value="Unassembled WGS sequence"/>
</dbReference>
<evidence type="ECO:0000313" key="2">
    <source>
        <dbReference type="EMBL" id="SDB99082.1"/>
    </source>
</evidence>
<dbReference type="EMBL" id="FMYL01000007">
    <property type="protein sequence ID" value="SDB99082.1"/>
    <property type="molecule type" value="Genomic_DNA"/>
</dbReference>
<accession>A0A1G6HXS9</accession>
<evidence type="ECO:0000313" key="3">
    <source>
        <dbReference type="Proteomes" id="UP000242501"/>
    </source>
</evidence>
<keyword evidence="3" id="KW-1185">Reference proteome</keyword>
<feature type="region of interest" description="Disordered" evidence="1">
    <location>
        <begin position="90"/>
        <end position="118"/>
    </location>
</feature>
<organism evidence="2 3">
    <name type="scientific">Acinetobacter boissieri</name>
    <dbReference type="NCBI Taxonomy" id="1219383"/>
    <lineage>
        <taxon>Bacteria</taxon>
        <taxon>Pseudomonadati</taxon>
        <taxon>Pseudomonadota</taxon>
        <taxon>Gammaproteobacteria</taxon>
        <taxon>Moraxellales</taxon>
        <taxon>Moraxellaceae</taxon>
        <taxon>Acinetobacter</taxon>
    </lineage>
</organism>
<evidence type="ECO:0000256" key="1">
    <source>
        <dbReference type="SAM" id="MobiDB-lite"/>
    </source>
</evidence>
<dbReference type="STRING" id="1219383.SAMN05421733_107108"/>
<dbReference type="RefSeq" id="WP_092748590.1">
    <property type="nucleotide sequence ID" value="NZ_FMYL01000007.1"/>
</dbReference>
<gene>
    <name evidence="2" type="ORF">SAMN05421733_107108</name>
</gene>
<sequence>MNYIRTAEAITALQNRDRILSVKQRQLLILISSKDFNKFSDDAKQRMYSSDIFDSLIRLGFVKQNLPSKQDHDESSQLDTFVQDTVTTPAQTAKEAPTQQNEVQSVPMQATETPVQSVTEPSYEQYQQIELTFDNMKHLLITTLGKYCGLMSRAHTKKIEMAQTVAELKRSHMTVITLLQESRMSQTELLQFTKALQRFYQQSL</sequence>
<proteinExistence type="predicted"/>
<dbReference type="AlphaFoldDB" id="A0A1G6HXS9"/>
<reference evidence="3" key="1">
    <citation type="submission" date="2016-09" db="EMBL/GenBank/DDBJ databases">
        <authorList>
            <person name="Varghese N."/>
            <person name="Submissions S."/>
        </authorList>
    </citation>
    <scope>NUCLEOTIDE SEQUENCE [LARGE SCALE GENOMIC DNA]</scope>
    <source>
        <strain evidence="3">ANC 4422</strain>
    </source>
</reference>
<dbReference type="OrthoDB" id="6711986at2"/>
<name>A0A1G6HXS9_9GAMM</name>